<name>A0ABS9UKS6_9BACT</name>
<comment type="caution">
    <text evidence="1">The sequence shown here is derived from an EMBL/GenBank/DDBJ whole genome shotgun (WGS) entry which is preliminary data.</text>
</comment>
<protein>
    <submittedName>
        <fullName evidence="1">Uncharacterized protein</fullName>
    </submittedName>
</protein>
<reference evidence="1" key="1">
    <citation type="submission" date="2022-03" db="EMBL/GenBank/DDBJ databases">
        <title>De novo assembled genomes of Belliella spp. (Cyclobacteriaceae) strains.</title>
        <authorList>
            <person name="Szabo A."/>
            <person name="Korponai K."/>
            <person name="Felfoldi T."/>
        </authorList>
    </citation>
    <scope>NUCLEOTIDE SEQUENCE</scope>
    <source>
        <strain evidence="1">DSM 107340</strain>
    </source>
</reference>
<dbReference type="RefSeq" id="WP_241273295.1">
    <property type="nucleotide sequence ID" value="NZ_JAKZGS010000001.1"/>
</dbReference>
<gene>
    <name evidence="1" type="ORF">MM236_02195</name>
</gene>
<organism evidence="1 2">
    <name type="scientific">Belliella calami</name>
    <dbReference type="NCBI Taxonomy" id="2923436"/>
    <lineage>
        <taxon>Bacteria</taxon>
        <taxon>Pseudomonadati</taxon>
        <taxon>Bacteroidota</taxon>
        <taxon>Cytophagia</taxon>
        <taxon>Cytophagales</taxon>
        <taxon>Cyclobacteriaceae</taxon>
        <taxon>Belliella</taxon>
    </lineage>
</organism>
<keyword evidence="2" id="KW-1185">Reference proteome</keyword>
<proteinExistence type="predicted"/>
<evidence type="ECO:0000313" key="2">
    <source>
        <dbReference type="Proteomes" id="UP001165488"/>
    </source>
</evidence>
<accession>A0ABS9UKS6</accession>
<dbReference type="Proteomes" id="UP001165488">
    <property type="component" value="Unassembled WGS sequence"/>
</dbReference>
<sequence>MALVFSACTEEPILEPLESNPKEKIGLDEEETMGIISQLLSEHGIELEENKACNYSVYDYPLSCT</sequence>
<evidence type="ECO:0000313" key="1">
    <source>
        <dbReference type="EMBL" id="MCH7396775.1"/>
    </source>
</evidence>
<dbReference type="EMBL" id="JAKZGS010000001">
    <property type="protein sequence ID" value="MCH7396775.1"/>
    <property type="molecule type" value="Genomic_DNA"/>
</dbReference>